<dbReference type="Pfam" id="PF05050">
    <property type="entry name" value="Methyltransf_21"/>
    <property type="match status" value="1"/>
</dbReference>
<sequence>MSKNIITPEDDLAWASDVLNGLVTTLGEMPAWHGAGSALHGLLAPVALRAARLLFGDPDGSPRAFPPFGALRMPYVQMGAVDSVDILNLDEMLLFAFYWRNRHLYRRVADLGANIGWHSLLLSRCGYQVRAWEPDPETYQVLERTLRDNGCTEAEPIRRAVSHHAGTARFVRVLGNRTSSHIEGAKAAPYGELERFEVELDAYAPIAAWADLIKMDIEGHEADLLCATDADAWAATDVLAEIGTPENAQKIYGHLTGLGVSIFSQKLGWRRAETVEDVPTHYSQGSVFLSRREQMPW</sequence>
<dbReference type="InterPro" id="IPR006342">
    <property type="entry name" value="FkbM_mtfrase"/>
</dbReference>
<dbReference type="NCBIfam" id="TIGR01444">
    <property type="entry name" value="fkbM_fam"/>
    <property type="match status" value="1"/>
</dbReference>
<evidence type="ECO:0000313" key="2">
    <source>
        <dbReference type="EMBL" id="MFD2234178.1"/>
    </source>
</evidence>
<evidence type="ECO:0000259" key="1">
    <source>
        <dbReference type="Pfam" id="PF05050"/>
    </source>
</evidence>
<dbReference type="SUPFAM" id="SSF53335">
    <property type="entry name" value="S-adenosyl-L-methionine-dependent methyltransferases"/>
    <property type="match status" value="1"/>
</dbReference>
<dbReference type="Gene3D" id="3.40.50.150">
    <property type="entry name" value="Vaccinia Virus protein VP39"/>
    <property type="match status" value="1"/>
</dbReference>
<evidence type="ECO:0000313" key="3">
    <source>
        <dbReference type="Proteomes" id="UP001597296"/>
    </source>
</evidence>
<accession>A0ABW5CDT4</accession>
<dbReference type="GO" id="GO:0032259">
    <property type="term" value="P:methylation"/>
    <property type="evidence" value="ECO:0007669"/>
    <property type="project" value="UniProtKB-KW"/>
</dbReference>
<dbReference type="InterPro" id="IPR052514">
    <property type="entry name" value="SAM-dependent_MTase"/>
</dbReference>
<dbReference type="GO" id="GO:0008168">
    <property type="term" value="F:methyltransferase activity"/>
    <property type="evidence" value="ECO:0007669"/>
    <property type="project" value="UniProtKB-KW"/>
</dbReference>
<feature type="domain" description="Methyltransferase FkbM" evidence="1">
    <location>
        <begin position="110"/>
        <end position="225"/>
    </location>
</feature>
<dbReference type="RefSeq" id="WP_377316136.1">
    <property type="nucleotide sequence ID" value="NZ_JBHUIY010000017.1"/>
</dbReference>
<keyword evidence="2" id="KW-0489">Methyltransferase</keyword>
<dbReference type="PANTHER" id="PTHR34203:SF15">
    <property type="entry name" value="SLL1173 PROTEIN"/>
    <property type="match status" value="1"/>
</dbReference>
<proteinExistence type="predicted"/>
<organism evidence="2 3">
    <name type="scientific">Phaeospirillum tilakii</name>
    <dbReference type="NCBI Taxonomy" id="741673"/>
    <lineage>
        <taxon>Bacteria</taxon>
        <taxon>Pseudomonadati</taxon>
        <taxon>Pseudomonadota</taxon>
        <taxon>Alphaproteobacteria</taxon>
        <taxon>Rhodospirillales</taxon>
        <taxon>Rhodospirillaceae</taxon>
        <taxon>Phaeospirillum</taxon>
    </lineage>
</organism>
<dbReference type="InterPro" id="IPR029063">
    <property type="entry name" value="SAM-dependent_MTases_sf"/>
</dbReference>
<dbReference type="EMBL" id="JBHUIY010000017">
    <property type="protein sequence ID" value="MFD2234178.1"/>
    <property type="molecule type" value="Genomic_DNA"/>
</dbReference>
<dbReference type="PANTHER" id="PTHR34203">
    <property type="entry name" value="METHYLTRANSFERASE, FKBM FAMILY PROTEIN"/>
    <property type="match status" value="1"/>
</dbReference>
<reference evidence="3" key="1">
    <citation type="journal article" date="2019" name="Int. J. Syst. Evol. Microbiol.">
        <title>The Global Catalogue of Microorganisms (GCM) 10K type strain sequencing project: providing services to taxonomists for standard genome sequencing and annotation.</title>
        <authorList>
            <consortium name="The Broad Institute Genomics Platform"/>
            <consortium name="The Broad Institute Genome Sequencing Center for Infectious Disease"/>
            <person name="Wu L."/>
            <person name="Ma J."/>
        </authorList>
    </citation>
    <scope>NUCLEOTIDE SEQUENCE [LARGE SCALE GENOMIC DNA]</scope>
    <source>
        <strain evidence="3">KCTC 15012</strain>
    </source>
</reference>
<protein>
    <submittedName>
        <fullName evidence="2">FkbM family methyltransferase</fullName>
    </submittedName>
</protein>
<comment type="caution">
    <text evidence="2">The sequence shown here is derived from an EMBL/GenBank/DDBJ whole genome shotgun (WGS) entry which is preliminary data.</text>
</comment>
<keyword evidence="2" id="KW-0808">Transferase</keyword>
<keyword evidence="3" id="KW-1185">Reference proteome</keyword>
<name>A0ABW5CDT4_9PROT</name>
<dbReference type="Proteomes" id="UP001597296">
    <property type="component" value="Unassembled WGS sequence"/>
</dbReference>
<gene>
    <name evidence="2" type="ORF">ACFSNB_10195</name>
</gene>